<gene>
    <name evidence="3" type="ORF">DXC17_03350</name>
    <name evidence="2" type="ORF">DXD04_02475</name>
</gene>
<organism evidence="2 5">
    <name type="scientific">Phocaeicola plebeius</name>
    <dbReference type="NCBI Taxonomy" id="310297"/>
    <lineage>
        <taxon>Bacteria</taxon>
        <taxon>Pseudomonadati</taxon>
        <taxon>Bacteroidota</taxon>
        <taxon>Bacteroidia</taxon>
        <taxon>Bacteroidales</taxon>
        <taxon>Bacteroidaceae</taxon>
        <taxon>Phocaeicola</taxon>
    </lineage>
</organism>
<feature type="transmembrane region" description="Helical" evidence="1">
    <location>
        <begin position="30"/>
        <end position="48"/>
    </location>
</feature>
<dbReference type="Proteomes" id="UP000260862">
    <property type="component" value="Unassembled WGS sequence"/>
</dbReference>
<dbReference type="EMBL" id="QSTF01000005">
    <property type="protein sequence ID" value="RGM41977.1"/>
    <property type="molecule type" value="Genomic_DNA"/>
</dbReference>
<reference evidence="4 5" key="1">
    <citation type="submission" date="2018-08" db="EMBL/GenBank/DDBJ databases">
        <title>A genome reference for cultivated species of the human gut microbiota.</title>
        <authorList>
            <person name="Zou Y."/>
            <person name="Xue W."/>
            <person name="Luo G."/>
        </authorList>
    </citation>
    <scope>NUCLEOTIDE SEQUENCE [LARGE SCALE GENOMIC DNA]</scope>
    <source>
        <strain evidence="3 4">OM08-14</strain>
        <strain evidence="2 5">TF10-3AC</strain>
    </source>
</reference>
<keyword evidence="1" id="KW-0812">Transmembrane</keyword>
<proteinExistence type="predicted"/>
<evidence type="ECO:0000313" key="2">
    <source>
        <dbReference type="EMBL" id="RGK57718.1"/>
    </source>
</evidence>
<evidence type="ECO:0000313" key="3">
    <source>
        <dbReference type="EMBL" id="RGM41977.1"/>
    </source>
</evidence>
<dbReference type="Pfam" id="PF13174">
    <property type="entry name" value="TPR_6"/>
    <property type="match status" value="1"/>
</dbReference>
<dbReference type="Gene3D" id="1.25.40.10">
    <property type="entry name" value="Tetratricopeptide repeat domain"/>
    <property type="match status" value="2"/>
</dbReference>
<sequence length="225" mass="24228">MTEQKHTNDPLNVDEALSTSEAFLIKNKNVLLGAVVALVVIVGGFLGYKHFISEPNELKASEAIFKGEQYFGADNFEVALKGDSLGYAGFVKLADEFSGTDAGNLANAYAGLCYAQLGKYEDAIKYLDKFSGDDLLVAPSVMGALGNCYAQTGQLDKAAAILLKAADRANSLSISPIFLIQAGQILEKQGKNAEAVEAYKQVKNKYGNSYQAMDIDKYIERASLK</sequence>
<dbReference type="InterPro" id="IPR011990">
    <property type="entry name" value="TPR-like_helical_dom_sf"/>
</dbReference>
<protein>
    <submittedName>
        <fullName evidence="2">Uncharacterized protein</fullName>
    </submittedName>
</protein>
<accession>A0A3E4N668</accession>
<evidence type="ECO:0000256" key="1">
    <source>
        <dbReference type="SAM" id="Phobius"/>
    </source>
</evidence>
<dbReference type="SUPFAM" id="SSF48452">
    <property type="entry name" value="TPR-like"/>
    <property type="match status" value="1"/>
</dbReference>
<keyword evidence="1" id="KW-0472">Membrane</keyword>
<dbReference type="Proteomes" id="UP000260780">
    <property type="component" value="Unassembled WGS sequence"/>
</dbReference>
<evidence type="ECO:0000313" key="5">
    <source>
        <dbReference type="Proteomes" id="UP000260862"/>
    </source>
</evidence>
<dbReference type="RefSeq" id="WP_117670566.1">
    <property type="nucleotide sequence ID" value="NZ_CABOGR010000003.1"/>
</dbReference>
<evidence type="ECO:0000313" key="4">
    <source>
        <dbReference type="Proteomes" id="UP000260780"/>
    </source>
</evidence>
<dbReference type="AlphaFoldDB" id="A0A3E4N668"/>
<name>A0A3E4N668_9BACT</name>
<dbReference type="EMBL" id="QSQT01000003">
    <property type="protein sequence ID" value="RGK57718.1"/>
    <property type="molecule type" value="Genomic_DNA"/>
</dbReference>
<comment type="caution">
    <text evidence="2">The sequence shown here is derived from an EMBL/GenBank/DDBJ whole genome shotgun (WGS) entry which is preliminary data.</text>
</comment>
<keyword evidence="5" id="KW-1185">Reference proteome</keyword>
<dbReference type="InterPro" id="IPR019734">
    <property type="entry name" value="TPR_rpt"/>
</dbReference>
<dbReference type="STRING" id="310297.BHV76_07785"/>
<dbReference type="SMART" id="SM00028">
    <property type="entry name" value="TPR"/>
    <property type="match status" value="2"/>
</dbReference>
<dbReference type="Pfam" id="PF13432">
    <property type="entry name" value="TPR_16"/>
    <property type="match status" value="1"/>
</dbReference>
<keyword evidence="1" id="KW-1133">Transmembrane helix</keyword>